<comment type="subcellular location">
    <subcellularLocation>
        <location evidence="1">Cell membrane</location>
        <topology evidence="1">Multi-pass membrane protein</topology>
    </subcellularLocation>
</comment>
<keyword evidence="3" id="KW-1003">Cell membrane</keyword>
<keyword evidence="9" id="KW-1185">Reference proteome</keyword>
<dbReference type="AlphaFoldDB" id="A0A517MB32"/>
<proteinExistence type="inferred from homology"/>
<name>A0A517MB32_9BACT</name>
<feature type="transmembrane region" description="Helical" evidence="7">
    <location>
        <begin position="20"/>
        <end position="42"/>
    </location>
</feature>
<dbReference type="OrthoDB" id="9800498at2"/>
<evidence type="ECO:0000256" key="3">
    <source>
        <dbReference type="ARBA" id="ARBA00022475"/>
    </source>
</evidence>
<evidence type="ECO:0000313" key="9">
    <source>
        <dbReference type="Proteomes" id="UP000320672"/>
    </source>
</evidence>
<dbReference type="Pfam" id="PF01899">
    <property type="entry name" value="MNHE"/>
    <property type="match status" value="1"/>
</dbReference>
<sequence>MKYTLTLSAALAANWLLWSGYFNHPFLLGVGAVSCIFCVYIARRMKIVDDEGAPVQLGIRPFTRYAPWLIKEIVVANLDVTRILLARKMPIQRCVVEVDAPQKTELGRVILANSITLTPGTVAINLHGSQITVHALSLADAEEDIAGEMSDRICDLEPPQS</sequence>
<keyword evidence="5 7" id="KW-1133">Transmembrane helix</keyword>
<dbReference type="GO" id="GO:0005886">
    <property type="term" value="C:plasma membrane"/>
    <property type="evidence" value="ECO:0007669"/>
    <property type="project" value="UniProtKB-SubCell"/>
</dbReference>
<gene>
    <name evidence="8" type="primary">mrpE</name>
    <name evidence="8" type="ORF">FF011L_08200</name>
</gene>
<evidence type="ECO:0000313" key="8">
    <source>
        <dbReference type="EMBL" id="QDS92084.1"/>
    </source>
</evidence>
<evidence type="ECO:0000256" key="2">
    <source>
        <dbReference type="ARBA" id="ARBA00006228"/>
    </source>
</evidence>
<evidence type="ECO:0000256" key="6">
    <source>
        <dbReference type="ARBA" id="ARBA00023136"/>
    </source>
</evidence>
<dbReference type="InterPro" id="IPR002758">
    <property type="entry name" value="Cation_antiport_E"/>
</dbReference>
<dbReference type="PANTHER" id="PTHR34584">
    <property type="entry name" value="NA(+)/H(+) ANTIPORTER SUBUNIT E1"/>
    <property type="match status" value="1"/>
</dbReference>
<dbReference type="Proteomes" id="UP000320672">
    <property type="component" value="Chromosome"/>
</dbReference>
<protein>
    <submittedName>
        <fullName evidence="8">Na(+)/H(+) antiporter subunit E</fullName>
    </submittedName>
</protein>
<dbReference type="PANTHER" id="PTHR34584:SF1">
    <property type="entry name" value="NA(+)_H(+) ANTIPORTER SUBUNIT E1"/>
    <property type="match status" value="1"/>
</dbReference>
<dbReference type="GO" id="GO:0008324">
    <property type="term" value="F:monoatomic cation transmembrane transporter activity"/>
    <property type="evidence" value="ECO:0007669"/>
    <property type="project" value="InterPro"/>
</dbReference>
<dbReference type="RefSeq" id="WP_145350288.1">
    <property type="nucleotide sequence ID" value="NZ_CP036262.1"/>
</dbReference>
<evidence type="ECO:0000256" key="5">
    <source>
        <dbReference type="ARBA" id="ARBA00022989"/>
    </source>
</evidence>
<evidence type="ECO:0000256" key="7">
    <source>
        <dbReference type="SAM" id="Phobius"/>
    </source>
</evidence>
<dbReference type="KEGG" id="rml:FF011L_08200"/>
<dbReference type="PROSITE" id="PS51257">
    <property type="entry name" value="PROKAR_LIPOPROTEIN"/>
    <property type="match status" value="1"/>
</dbReference>
<dbReference type="EMBL" id="CP036262">
    <property type="protein sequence ID" value="QDS92084.1"/>
    <property type="molecule type" value="Genomic_DNA"/>
</dbReference>
<reference evidence="8 9" key="1">
    <citation type="submission" date="2019-02" db="EMBL/GenBank/DDBJ databases">
        <title>Deep-cultivation of Planctomycetes and their phenomic and genomic characterization uncovers novel biology.</title>
        <authorList>
            <person name="Wiegand S."/>
            <person name="Jogler M."/>
            <person name="Boedeker C."/>
            <person name="Pinto D."/>
            <person name="Vollmers J."/>
            <person name="Rivas-Marin E."/>
            <person name="Kohn T."/>
            <person name="Peeters S.H."/>
            <person name="Heuer A."/>
            <person name="Rast P."/>
            <person name="Oberbeckmann S."/>
            <person name="Bunk B."/>
            <person name="Jeske O."/>
            <person name="Meyerdierks A."/>
            <person name="Storesund J.E."/>
            <person name="Kallscheuer N."/>
            <person name="Luecker S."/>
            <person name="Lage O.M."/>
            <person name="Pohl T."/>
            <person name="Merkel B.J."/>
            <person name="Hornburger P."/>
            <person name="Mueller R.-W."/>
            <person name="Bruemmer F."/>
            <person name="Labrenz M."/>
            <person name="Spormann A.M."/>
            <person name="Op den Camp H."/>
            <person name="Overmann J."/>
            <person name="Amann R."/>
            <person name="Jetten M.S.M."/>
            <person name="Mascher T."/>
            <person name="Medema M.H."/>
            <person name="Devos D.P."/>
            <person name="Kaster A.-K."/>
            <person name="Ovreas L."/>
            <person name="Rohde M."/>
            <person name="Galperin M.Y."/>
            <person name="Jogler C."/>
        </authorList>
    </citation>
    <scope>NUCLEOTIDE SEQUENCE [LARGE SCALE GENOMIC DNA]</scope>
    <source>
        <strain evidence="8 9">FF011L</strain>
    </source>
</reference>
<keyword evidence="6 7" id="KW-0472">Membrane</keyword>
<organism evidence="8 9">
    <name type="scientific">Roseimaritima multifibrata</name>
    <dbReference type="NCBI Taxonomy" id="1930274"/>
    <lineage>
        <taxon>Bacteria</taxon>
        <taxon>Pseudomonadati</taxon>
        <taxon>Planctomycetota</taxon>
        <taxon>Planctomycetia</taxon>
        <taxon>Pirellulales</taxon>
        <taxon>Pirellulaceae</taxon>
        <taxon>Roseimaritima</taxon>
    </lineage>
</organism>
<keyword evidence="4 7" id="KW-0812">Transmembrane</keyword>
<comment type="similarity">
    <text evidence="2">Belongs to the CPA3 antiporters (TC 2.A.63) subunit E family.</text>
</comment>
<accession>A0A517MB32</accession>
<evidence type="ECO:0000256" key="1">
    <source>
        <dbReference type="ARBA" id="ARBA00004651"/>
    </source>
</evidence>
<evidence type="ECO:0000256" key="4">
    <source>
        <dbReference type="ARBA" id="ARBA00022692"/>
    </source>
</evidence>